<evidence type="ECO:0000256" key="1">
    <source>
        <dbReference type="ARBA" id="ARBA00022679"/>
    </source>
</evidence>
<dbReference type="KEGG" id="shun:DWB77_03693"/>
<proteinExistence type="predicted"/>
<feature type="domain" description="N-acetyltransferase" evidence="3">
    <location>
        <begin position="3"/>
        <end position="182"/>
    </location>
</feature>
<dbReference type="Proteomes" id="UP000271554">
    <property type="component" value="Chromosome"/>
</dbReference>
<evidence type="ECO:0000313" key="5">
    <source>
        <dbReference type="Proteomes" id="UP000271554"/>
    </source>
</evidence>
<keyword evidence="1 4" id="KW-0808">Transferase</keyword>
<dbReference type="CDD" id="cd04301">
    <property type="entry name" value="NAT_SF"/>
    <property type="match status" value="1"/>
</dbReference>
<dbReference type="InterPro" id="IPR016181">
    <property type="entry name" value="Acyl_CoA_acyltransferase"/>
</dbReference>
<name>A0A387HCH7_9ACTN</name>
<protein>
    <submittedName>
        <fullName evidence="4">Mycothiol acetyltransferase</fullName>
        <ecNumber evidence="4">2.3.1.189</ecNumber>
    </submittedName>
</protein>
<dbReference type="GO" id="GO:0035447">
    <property type="term" value="F:mycothiol synthase activity"/>
    <property type="evidence" value="ECO:0007669"/>
    <property type="project" value="UniProtKB-EC"/>
</dbReference>
<reference evidence="4 5" key="1">
    <citation type="submission" date="2018-10" db="EMBL/GenBank/DDBJ databases">
        <title>Relationship between Morphology and Antimicrobial Activity in Streptomyces.</title>
        <authorList>
            <person name="Kang H.J."/>
            <person name="Kim S.B."/>
        </authorList>
    </citation>
    <scope>NUCLEOTIDE SEQUENCE [LARGE SCALE GENOMIC DNA]</scope>
    <source>
        <strain evidence="4 5">BH38</strain>
    </source>
</reference>
<dbReference type="RefSeq" id="WP_120727946.1">
    <property type="nucleotide sequence ID" value="NZ_CP032698.1"/>
</dbReference>
<dbReference type="EC" id="2.3.1.189" evidence="4"/>
<dbReference type="InterPro" id="IPR050680">
    <property type="entry name" value="YpeA/RimI_acetyltransf"/>
</dbReference>
<dbReference type="PANTHER" id="PTHR43420:SF44">
    <property type="entry name" value="ACETYLTRANSFERASE YPEA"/>
    <property type="match status" value="1"/>
</dbReference>
<keyword evidence="2 4" id="KW-0012">Acyltransferase</keyword>
<dbReference type="AlphaFoldDB" id="A0A387HCH7"/>
<dbReference type="Pfam" id="PF00583">
    <property type="entry name" value="Acetyltransf_1"/>
    <property type="match status" value="1"/>
</dbReference>
<dbReference type="SUPFAM" id="SSF55729">
    <property type="entry name" value="Acyl-CoA N-acyltransferases (Nat)"/>
    <property type="match status" value="1"/>
</dbReference>
<accession>A0A387HCH7</accession>
<evidence type="ECO:0000313" key="4">
    <source>
        <dbReference type="EMBL" id="AYG81545.1"/>
    </source>
</evidence>
<keyword evidence="5" id="KW-1185">Reference proteome</keyword>
<dbReference type="PANTHER" id="PTHR43420">
    <property type="entry name" value="ACETYLTRANSFERASE"/>
    <property type="match status" value="1"/>
</dbReference>
<evidence type="ECO:0000259" key="3">
    <source>
        <dbReference type="PROSITE" id="PS51186"/>
    </source>
</evidence>
<dbReference type="InterPro" id="IPR000182">
    <property type="entry name" value="GNAT_dom"/>
</dbReference>
<sequence length="182" mass="20279">MQHVIRPVRADEWRKLKELRLAALADPAAPVAFMDTWQNASAQPDSFWQERAERASQGNSVRQFVAEGPDGEWAGTVAVLVEAEGADDIFGARVDTAQAHLVGVFVRQEFRGTGLTELLFAGALEWAWSLEEPRLHRARLFVHEDNPRAQAFYRKAGFVATGVTALLSEDGRHDLEMEIGRP</sequence>
<evidence type="ECO:0000256" key="2">
    <source>
        <dbReference type="ARBA" id="ARBA00023315"/>
    </source>
</evidence>
<dbReference type="Gene3D" id="3.40.630.30">
    <property type="match status" value="1"/>
</dbReference>
<dbReference type="PROSITE" id="PS51186">
    <property type="entry name" value="GNAT"/>
    <property type="match status" value="1"/>
</dbReference>
<dbReference type="EMBL" id="CP032698">
    <property type="protein sequence ID" value="AYG81545.1"/>
    <property type="molecule type" value="Genomic_DNA"/>
</dbReference>
<dbReference type="OrthoDB" id="9799092at2"/>
<organism evidence="4 5">
    <name type="scientific">Streptomyces hundungensis</name>
    <dbReference type="NCBI Taxonomy" id="1077946"/>
    <lineage>
        <taxon>Bacteria</taxon>
        <taxon>Bacillati</taxon>
        <taxon>Actinomycetota</taxon>
        <taxon>Actinomycetes</taxon>
        <taxon>Kitasatosporales</taxon>
        <taxon>Streptomycetaceae</taxon>
        <taxon>Streptomyces</taxon>
    </lineage>
</organism>
<gene>
    <name evidence="4" type="primary">mshD_5</name>
    <name evidence="4" type="ORF">DWB77_03693</name>
</gene>